<evidence type="ECO:0000313" key="10">
    <source>
        <dbReference type="EMBL" id="KAG6767163.1"/>
    </source>
</evidence>
<dbReference type="InterPro" id="IPR001594">
    <property type="entry name" value="Palmitoyltrfase_DHHC"/>
</dbReference>
<feature type="transmembrane region" description="Helical" evidence="8">
    <location>
        <begin position="69"/>
        <end position="95"/>
    </location>
</feature>
<feature type="transmembrane region" description="Helical" evidence="8">
    <location>
        <begin position="238"/>
        <end position="258"/>
    </location>
</feature>
<dbReference type="PANTHER" id="PTHR12246">
    <property type="entry name" value="PALMITOYLTRANSFERASE ZDHHC16"/>
    <property type="match status" value="1"/>
</dbReference>
<dbReference type="EMBL" id="JAAWWB010000014">
    <property type="protein sequence ID" value="KAG6767163.1"/>
    <property type="molecule type" value="Genomic_DNA"/>
</dbReference>
<evidence type="ECO:0000256" key="4">
    <source>
        <dbReference type="ARBA" id="ARBA00022692"/>
    </source>
</evidence>
<proteinExistence type="inferred from homology"/>
<comment type="domain">
    <text evidence="8">The DHHC domain is required for palmitoyltransferase activity.</text>
</comment>
<comment type="caution">
    <text evidence="10">The sequence shown here is derived from an EMBL/GenBank/DDBJ whole genome shotgun (WGS) entry which is preliminary data.</text>
</comment>
<evidence type="ECO:0000256" key="3">
    <source>
        <dbReference type="ARBA" id="ARBA00022679"/>
    </source>
</evidence>
<sequence length="316" mass="35876">MVDSNLNKEHLVTVVSEDHETPCWGCGLRLLHPPNAPVFKCGWCGAITDKYESKCDHKNYWWRHMRDRCFVCVLIGFILFVICILSITTVLLFTLTALRSAGTPPLIEWGSYPAVGKKQLENYTFCCYCSKPKSPRTHHCRTCGICVLDMDHHCPFIGNCVGAANHQHFIAFLISVLVSTMYVTIMSAYAGLHIWPPLTYRYLDHFRGGDRSLAWRALQDVAIALVSSAVLLSTRGLVLVYLFVSSISLEIGISVLLWQQLCYIYEGQTYLSSLSMRGGDAAGEKDFKNLFRFFGCPYPVLRFLPNFWNSPKRHEK</sequence>
<dbReference type="InterPro" id="IPR039859">
    <property type="entry name" value="PFA4/ZDH16/20/ERF2-like"/>
</dbReference>
<name>A0A8X7ZIY5_POPTO</name>
<evidence type="ECO:0000256" key="7">
    <source>
        <dbReference type="ARBA" id="ARBA00023315"/>
    </source>
</evidence>
<keyword evidence="5 8" id="KW-1133">Transmembrane helix</keyword>
<protein>
    <recommendedName>
        <fullName evidence="8">S-acyltransferase</fullName>
        <ecNumber evidence="8">2.3.1.225</ecNumber>
    </recommendedName>
    <alternativeName>
        <fullName evidence="8">Palmitoyltransferase</fullName>
    </alternativeName>
</protein>
<dbReference type="OrthoDB" id="9909019at2759"/>
<gene>
    <name evidence="10" type="ORF">POTOM_028345</name>
</gene>
<dbReference type="AlphaFoldDB" id="A0A8X7ZIY5"/>
<feature type="transmembrane region" description="Helical" evidence="8">
    <location>
        <begin position="169"/>
        <end position="192"/>
    </location>
</feature>
<feature type="transmembrane region" description="Helical" evidence="8">
    <location>
        <begin position="213"/>
        <end position="232"/>
    </location>
</feature>
<evidence type="ECO:0000256" key="2">
    <source>
        <dbReference type="ARBA" id="ARBA00008574"/>
    </source>
</evidence>
<dbReference type="Proteomes" id="UP000886885">
    <property type="component" value="Chromosome 7D"/>
</dbReference>
<comment type="subcellular location">
    <subcellularLocation>
        <location evidence="1">Endomembrane system</location>
        <topology evidence="1">Multi-pass membrane protein</topology>
    </subcellularLocation>
</comment>
<evidence type="ECO:0000313" key="11">
    <source>
        <dbReference type="Proteomes" id="UP000886885"/>
    </source>
</evidence>
<organism evidence="10 11">
    <name type="scientific">Populus tomentosa</name>
    <name type="common">Chinese white poplar</name>
    <dbReference type="NCBI Taxonomy" id="118781"/>
    <lineage>
        <taxon>Eukaryota</taxon>
        <taxon>Viridiplantae</taxon>
        <taxon>Streptophyta</taxon>
        <taxon>Embryophyta</taxon>
        <taxon>Tracheophyta</taxon>
        <taxon>Spermatophyta</taxon>
        <taxon>Magnoliopsida</taxon>
        <taxon>eudicotyledons</taxon>
        <taxon>Gunneridae</taxon>
        <taxon>Pentapetalae</taxon>
        <taxon>rosids</taxon>
        <taxon>fabids</taxon>
        <taxon>Malpighiales</taxon>
        <taxon>Salicaceae</taxon>
        <taxon>Saliceae</taxon>
        <taxon>Populus</taxon>
    </lineage>
</organism>
<dbReference type="PROSITE" id="PS50216">
    <property type="entry name" value="DHHC"/>
    <property type="match status" value="1"/>
</dbReference>
<keyword evidence="7 8" id="KW-0012">Acyltransferase</keyword>
<keyword evidence="11" id="KW-1185">Reference proteome</keyword>
<reference evidence="10" key="1">
    <citation type="journal article" date="2020" name="bioRxiv">
        <title>Hybrid origin of Populus tomentosa Carr. identified through genome sequencing and phylogenomic analysis.</title>
        <authorList>
            <person name="An X."/>
            <person name="Gao K."/>
            <person name="Chen Z."/>
            <person name="Li J."/>
            <person name="Yang X."/>
            <person name="Yang X."/>
            <person name="Zhou J."/>
            <person name="Guo T."/>
            <person name="Zhao T."/>
            <person name="Huang S."/>
            <person name="Miao D."/>
            <person name="Khan W.U."/>
            <person name="Rao P."/>
            <person name="Ye M."/>
            <person name="Lei B."/>
            <person name="Liao W."/>
            <person name="Wang J."/>
            <person name="Ji L."/>
            <person name="Li Y."/>
            <person name="Guo B."/>
            <person name="Mustafa N.S."/>
            <person name="Li S."/>
            <person name="Yun Q."/>
            <person name="Keller S.R."/>
            <person name="Mao J."/>
            <person name="Zhang R."/>
            <person name="Strauss S.H."/>
        </authorList>
    </citation>
    <scope>NUCLEOTIDE SEQUENCE</scope>
    <source>
        <strain evidence="10">GM15</strain>
        <tissue evidence="10">Leaf</tissue>
    </source>
</reference>
<evidence type="ECO:0000256" key="1">
    <source>
        <dbReference type="ARBA" id="ARBA00004127"/>
    </source>
</evidence>
<dbReference type="Pfam" id="PF01529">
    <property type="entry name" value="DHHC"/>
    <property type="match status" value="1"/>
</dbReference>
<comment type="catalytic activity">
    <reaction evidence="8">
        <text>L-cysteinyl-[protein] + hexadecanoyl-CoA = S-hexadecanoyl-L-cysteinyl-[protein] + CoA</text>
        <dbReference type="Rhea" id="RHEA:36683"/>
        <dbReference type="Rhea" id="RHEA-COMP:10131"/>
        <dbReference type="Rhea" id="RHEA-COMP:11032"/>
        <dbReference type="ChEBI" id="CHEBI:29950"/>
        <dbReference type="ChEBI" id="CHEBI:57287"/>
        <dbReference type="ChEBI" id="CHEBI:57379"/>
        <dbReference type="ChEBI" id="CHEBI:74151"/>
        <dbReference type="EC" id="2.3.1.225"/>
    </reaction>
</comment>
<feature type="domain" description="Palmitoyltransferase DHHC" evidence="9">
    <location>
        <begin position="122"/>
        <end position="270"/>
    </location>
</feature>
<comment type="similarity">
    <text evidence="2 8">Belongs to the DHHC palmitoyltransferase family.</text>
</comment>
<evidence type="ECO:0000256" key="6">
    <source>
        <dbReference type="ARBA" id="ARBA00023136"/>
    </source>
</evidence>
<accession>A0A8X7ZIY5</accession>
<evidence type="ECO:0000256" key="8">
    <source>
        <dbReference type="RuleBase" id="RU079119"/>
    </source>
</evidence>
<dbReference type="EC" id="2.3.1.225" evidence="8"/>
<dbReference type="GO" id="GO:0019706">
    <property type="term" value="F:protein-cysteine S-palmitoyltransferase activity"/>
    <property type="evidence" value="ECO:0007669"/>
    <property type="project" value="UniProtKB-EC"/>
</dbReference>
<keyword evidence="4 8" id="KW-0812">Transmembrane</keyword>
<evidence type="ECO:0000259" key="9">
    <source>
        <dbReference type="Pfam" id="PF01529"/>
    </source>
</evidence>
<keyword evidence="3 8" id="KW-0808">Transferase</keyword>
<evidence type="ECO:0000256" key="5">
    <source>
        <dbReference type="ARBA" id="ARBA00022989"/>
    </source>
</evidence>
<keyword evidence="6 8" id="KW-0472">Membrane</keyword>
<dbReference type="GO" id="GO:0012505">
    <property type="term" value="C:endomembrane system"/>
    <property type="evidence" value="ECO:0007669"/>
    <property type="project" value="UniProtKB-SubCell"/>
</dbReference>